<accession>A0A1F5VXV2</accession>
<dbReference type="Proteomes" id="UP000178943">
    <property type="component" value="Unassembled WGS sequence"/>
</dbReference>
<dbReference type="PROSITE" id="PS50975">
    <property type="entry name" value="ATP_GRASP"/>
    <property type="match status" value="1"/>
</dbReference>
<evidence type="ECO:0000259" key="2">
    <source>
        <dbReference type="PROSITE" id="PS50975"/>
    </source>
</evidence>
<dbReference type="SUPFAM" id="SSF56059">
    <property type="entry name" value="Glutathione synthetase ATP-binding domain-like"/>
    <property type="match status" value="1"/>
</dbReference>
<protein>
    <recommendedName>
        <fullName evidence="2">ATP-grasp domain-containing protein</fullName>
    </recommendedName>
</protein>
<organism evidence="3 4">
    <name type="scientific">Candidatus Fischerbacteria bacterium RBG_13_37_8</name>
    <dbReference type="NCBI Taxonomy" id="1817863"/>
    <lineage>
        <taxon>Bacteria</taxon>
        <taxon>Candidatus Fischeribacteriota</taxon>
    </lineage>
</organism>
<name>A0A1F5VXV2_9BACT</name>
<dbReference type="InterPro" id="IPR011761">
    <property type="entry name" value="ATP-grasp"/>
</dbReference>
<evidence type="ECO:0000256" key="1">
    <source>
        <dbReference type="PROSITE-ProRule" id="PRU00409"/>
    </source>
</evidence>
<dbReference type="GO" id="GO:0046872">
    <property type="term" value="F:metal ion binding"/>
    <property type="evidence" value="ECO:0007669"/>
    <property type="project" value="InterPro"/>
</dbReference>
<dbReference type="GO" id="GO:0009432">
    <property type="term" value="P:SOS response"/>
    <property type="evidence" value="ECO:0007669"/>
    <property type="project" value="TreeGrafter"/>
</dbReference>
<evidence type="ECO:0000313" key="3">
    <source>
        <dbReference type="EMBL" id="OGF68259.1"/>
    </source>
</evidence>
<proteinExistence type="predicted"/>
<dbReference type="GO" id="GO:0005524">
    <property type="term" value="F:ATP binding"/>
    <property type="evidence" value="ECO:0007669"/>
    <property type="project" value="UniProtKB-UniRule"/>
</dbReference>
<gene>
    <name evidence="3" type="ORF">A2Y62_02735</name>
</gene>
<dbReference type="EMBL" id="MFGW01000006">
    <property type="protein sequence ID" value="OGF68259.1"/>
    <property type="molecule type" value="Genomic_DNA"/>
</dbReference>
<dbReference type="GO" id="GO:0005737">
    <property type="term" value="C:cytoplasm"/>
    <property type="evidence" value="ECO:0007669"/>
    <property type="project" value="TreeGrafter"/>
</dbReference>
<dbReference type="PANTHER" id="PTHR21621:SF0">
    <property type="entry name" value="BETA-CITRYLGLUTAMATE SYNTHASE B-RELATED"/>
    <property type="match status" value="1"/>
</dbReference>
<dbReference type="Gene3D" id="3.30.1490.20">
    <property type="entry name" value="ATP-grasp fold, A domain"/>
    <property type="match status" value="1"/>
</dbReference>
<feature type="domain" description="ATP-grasp" evidence="2">
    <location>
        <begin position="115"/>
        <end position="309"/>
    </location>
</feature>
<sequence length="384" mass="44531">MISTICILGDHIQSLGIARIAGRLGLKVILLNEDKICITRFSKFCSNFLSFKTEKQLQDILLDLSDQEKNILLMPTNDKLIEFVINNYGFLCARFMLSTPAPEVLKFCHNKKQTYMQAQKLNIPIPESYFPDSLEQLEELMNRIVFPVILKPAIMYKLYRKTGKKGFLCHNKEELRSTYIKTIKYISASEIIIQKLITGGARNLYSYCSFFANRTTYGSFIAHRIRQKPMDLGISTTFAISTVNESISSYAEAFLKGIHFCGLSEVEFMYDQDDRTYKMLEINPRTWKWHSISNKLGINLIKMMVDYFNDLLLERKENKQEGIGWIETITDSYVAFSEIIKGKLSFSEYFGTLKIEKEFACYDPKDILPAICYVLFLPYLFFSR</sequence>
<evidence type="ECO:0000313" key="4">
    <source>
        <dbReference type="Proteomes" id="UP000178943"/>
    </source>
</evidence>
<comment type="caution">
    <text evidence="3">The sequence shown here is derived from an EMBL/GenBank/DDBJ whole genome shotgun (WGS) entry which is preliminary data.</text>
</comment>
<keyword evidence="1" id="KW-0547">Nucleotide-binding</keyword>
<dbReference type="Gene3D" id="3.30.470.20">
    <property type="entry name" value="ATP-grasp fold, B domain"/>
    <property type="match status" value="1"/>
</dbReference>
<dbReference type="STRING" id="1817863.A2Y62_02735"/>
<dbReference type="PANTHER" id="PTHR21621">
    <property type="entry name" value="RIBOSOMAL PROTEIN S6 MODIFICATION PROTEIN"/>
    <property type="match status" value="1"/>
</dbReference>
<dbReference type="InterPro" id="IPR013815">
    <property type="entry name" value="ATP_grasp_subdomain_1"/>
</dbReference>
<dbReference type="GO" id="GO:0018169">
    <property type="term" value="F:ribosomal S6-glutamic acid ligase activity"/>
    <property type="evidence" value="ECO:0007669"/>
    <property type="project" value="TreeGrafter"/>
</dbReference>
<dbReference type="InterPro" id="IPR005479">
    <property type="entry name" value="CPAse_ATP-bd"/>
</dbReference>
<reference evidence="3 4" key="1">
    <citation type="journal article" date="2016" name="Nat. Commun.">
        <title>Thousands of microbial genomes shed light on interconnected biogeochemical processes in an aquifer system.</title>
        <authorList>
            <person name="Anantharaman K."/>
            <person name="Brown C.T."/>
            <person name="Hug L.A."/>
            <person name="Sharon I."/>
            <person name="Castelle C.J."/>
            <person name="Probst A.J."/>
            <person name="Thomas B.C."/>
            <person name="Singh A."/>
            <person name="Wilkins M.J."/>
            <person name="Karaoz U."/>
            <person name="Brodie E.L."/>
            <person name="Williams K.H."/>
            <person name="Hubbard S.S."/>
            <person name="Banfield J.F."/>
        </authorList>
    </citation>
    <scope>NUCLEOTIDE SEQUENCE [LARGE SCALE GENOMIC DNA]</scope>
</reference>
<dbReference type="AlphaFoldDB" id="A0A1F5VXV2"/>
<keyword evidence="1" id="KW-0067">ATP-binding</keyword>
<dbReference type="Pfam" id="PF02786">
    <property type="entry name" value="CPSase_L_D2"/>
    <property type="match status" value="1"/>
</dbReference>